<evidence type="ECO:0000259" key="10">
    <source>
        <dbReference type="Pfam" id="PF21141"/>
    </source>
</evidence>
<dbReference type="FunFam" id="3.40.50.2000:FF:000206">
    <property type="entry name" value="Trehalose-6-phosphate synthase"/>
    <property type="match status" value="1"/>
</dbReference>
<keyword evidence="12" id="KW-1185">Reference proteome</keyword>
<evidence type="ECO:0000256" key="3">
    <source>
        <dbReference type="ARBA" id="ARBA00006107"/>
    </source>
</evidence>
<evidence type="ECO:0000313" key="11">
    <source>
        <dbReference type="EMBL" id="VDK44101.1"/>
    </source>
</evidence>
<comment type="function">
    <text evidence="1">Catalyzes the production of trehalose from glucose-6-phosphate and UDP-alpha-D-glucose in a 2 step process.</text>
</comment>
<dbReference type="Pfam" id="PF21141">
    <property type="entry name" value="T6PP_C"/>
    <property type="match status" value="1"/>
</dbReference>
<feature type="compositionally biased region" description="Gly residues" evidence="8">
    <location>
        <begin position="271"/>
        <end position="285"/>
    </location>
</feature>
<dbReference type="InterPro" id="IPR036412">
    <property type="entry name" value="HAD-like_sf"/>
</dbReference>
<sequence length="1312" mass="147390">MTNGQTALKTDSNATKGGNTKADDKVGVTQEKGNSLNGAANANMKSVHVDDDEFMQESKTKPIVTTTNLVADRPFQRSAASIHNETDPLGRVRRELSEVLTKLGEKPSEAESVDVFLEDASRVLCKRWKARDKTSEIAFQGMTIILEFCLSFTMQHDAPFECFVSLLGYNSVAFWRLAIPLIYDSDLSSGTHFRDALLFSLALYDINNGKNRLRELYAAVPGVRQSMLGIHAKRFGEKYRHLQMVRSRASSRVSSRRGSMENLLDISGGEDLSGGGGGLSQGQGGAENEEAVGDGLTDALAAGGLTDTTHHKQRVINVSNAPPVSLTRKGSGCWEIKQGSGGLVACVDPVMSVDKENIWLANLGVNVQNTLADGVSDSEQDLVPPSTNSLGLPLIRQAKAGEIFHVLEKDDPKAVNLTENERDVERDMSLLSVLHDYNRTNYQLNPVIVNQEDYNTYYGGISNGLLWPALHNLSEYIVKDYDDPAILREHWCAYVRVNYQFGINAVRNSRPQDFIWIHDYHLILTGQMMRSLDCNLEVGFFLHIPFQPPDNWMTKYRIVAEPVMRALLRFTKVGFQTHRDRAKYVELIKKHISRVRIQYESTVDIFMITHEGFTCSLGVFPVSIKNEDFLSIVRNPETTILAQDIRKNLLSAGSEEGCIFFSVERFDYTKGIMEKLEAWQRYLEKHPERVGLDVLFQVAVTNRRSVESYRLYQDTCISKADQINKHFKAAKYPNWRPIKFETEGLPRPKLIAHYLAMDVGVVTPKKDGMNLVAKEMVICNPSAALILSTGAGTEVQLDDAGFYGEDQQCYFRVTEIGDVEEFADAFYKAATETLDVRQEHGKRLNQFLIVHDIDEWSTAFLDPSWTHEVIRPTELKLLADFYHLMDKTCQVRRQIAERVLKGFAIRPHFGVSLENAKSSLENSCLTGTHKLVLETDSGADDSDEGADGHLSAKFDISNEIEELEKDLEFLKFIQSDEINNVEQFVATLGRFHPSGPDAFQEEVEKAFGLLSEGDHFDYLFTDRDGTLKSYSCSYPASIQPAYSAVIQAQFARRCAQFCAIVTTSPLMHIGILNVSTMPEGYYAYAASGGREWYMNPAMQFKDDTINEEDLALLNSVFERMEELLEQQEYRNFTWIGSGLQKHFGHITIARQDVNHSVPRHRSALLYKAVSKIVNEVDPTGSTLTLRESDYDLKIYTKAKLSGRIFNKGHGIRLIERKMGLKMNQEGRILVCGDSETDLPMLEECLACSPKNVFTIWVTANPQLQKKVRDACAAYGNDHFVFVSCPEVLLGAMANATVRELTIRPQYADGEDE</sequence>
<dbReference type="PANTHER" id="PTHR10788:SF106">
    <property type="entry name" value="BCDNA.GH08860"/>
    <property type="match status" value="1"/>
</dbReference>
<dbReference type="Proteomes" id="UP000267096">
    <property type="component" value="Unassembled WGS sequence"/>
</dbReference>
<comment type="similarity">
    <text evidence="3">In the C-terminal section; belongs to the gob-1 trehalose phosphatase family.</text>
</comment>
<dbReference type="Pfam" id="PF00982">
    <property type="entry name" value="Glyco_transf_20"/>
    <property type="match status" value="1"/>
</dbReference>
<dbReference type="FunFam" id="3.30.70.3080:FF:000002">
    <property type="entry name" value="Alpha,alpha-trehalose-phosphate synthase [UDP-forming] 2"/>
    <property type="match status" value="1"/>
</dbReference>
<organism evidence="13">
    <name type="scientific">Anisakis simplex</name>
    <name type="common">Herring worm</name>
    <dbReference type="NCBI Taxonomy" id="6269"/>
    <lineage>
        <taxon>Eukaryota</taxon>
        <taxon>Metazoa</taxon>
        <taxon>Ecdysozoa</taxon>
        <taxon>Nematoda</taxon>
        <taxon>Chromadorea</taxon>
        <taxon>Rhabditida</taxon>
        <taxon>Spirurina</taxon>
        <taxon>Ascaridomorpha</taxon>
        <taxon>Ascaridoidea</taxon>
        <taxon>Anisakidae</taxon>
        <taxon>Anisakis</taxon>
        <taxon>Anisakis simplex complex</taxon>
    </lineage>
</organism>
<reference evidence="13" key="1">
    <citation type="submission" date="2017-02" db="UniProtKB">
        <authorList>
            <consortium name="WormBaseParasite"/>
        </authorList>
    </citation>
    <scope>IDENTIFICATION</scope>
</reference>
<reference evidence="11 12" key="2">
    <citation type="submission" date="2018-11" db="EMBL/GenBank/DDBJ databases">
        <authorList>
            <consortium name="Pathogen Informatics"/>
        </authorList>
    </citation>
    <scope>NUCLEOTIDE SEQUENCE [LARGE SCALE GENOMIC DNA]</scope>
</reference>
<dbReference type="Gene3D" id="3.40.50.1000">
    <property type="entry name" value="HAD superfamily/HAD-like"/>
    <property type="match status" value="1"/>
</dbReference>
<comment type="catalytic activity">
    <reaction evidence="7">
        <text>D-glucose 6-phosphate + UDP-alpha-D-glucose = alpha,alpha-trehalose 6-phosphate + UDP + H(+)</text>
        <dbReference type="Rhea" id="RHEA:18889"/>
        <dbReference type="ChEBI" id="CHEBI:15378"/>
        <dbReference type="ChEBI" id="CHEBI:58223"/>
        <dbReference type="ChEBI" id="CHEBI:58429"/>
        <dbReference type="ChEBI" id="CHEBI:58885"/>
        <dbReference type="ChEBI" id="CHEBI:61548"/>
        <dbReference type="EC" id="2.4.1.15"/>
    </reaction>
</comment>
<dbReference type="GO" id="GO:0003825">
    <property type="term" value="F:alpha,alpha-trehalose-phosphate synthase (UDP-forming) activity"/>
    <property type="evidence" value="ECO:0007669"/>
    <property type="project" value="UniProtKB-EC"/>
</dbReference>
<name>A0A0M3JTQ2_ANISI</name>
<dbReference type="GO" id="GO:0005829">
    <property type="term" value="C:cytosol"/>
    <property type="evidence" value="ECO:0007669"/>
    <property type="project" value="TreeGrafter"/>
</dbReference>
<dbReference type="EMBL" id="UYRR01031032">
    <property type="protein sequence ID" value="VDK44101.1"/>
    <property type="molecule type" value="Genomic_DNA"/>
</dbReference>
<dbReference type="Gene3D" id="3.30.70.3080">
    <property type="match status" value="1"/>
</dbReference>
<dbReference type="WBParaSite" id="ASIM_0001142901-mRNA-1">
    <property type="protein sequence ID" value="ASIM_0001142901-mRNA-1"/>
    <property type="gene ID" value="ASIM_0001142901"/>
</dbReference>
<dbReference type="Pfam" id="PF18572">
    <property type="entry name" value="T6PP_N"/>
    <property type="match status" value="1"/>
</dbReference>
<dbReference type="Gene3D" id="3.40.50.2000">
    <property type="entry name" value="Glycogen Phosphorylase B"/>
    <property type="match status" value="2"/>
</dbReference>
<dbReference type="Gene3D" id="1.20.58.1800">
    <property type="match status" value="1"/>
</dbReference>
<feature type="region of interest" description="Disordered" evidence="8">
    <location>
        <begin position="1"/>
        <end position="43"/>
    </location>
</feature>
<feature type="region of interest" description="Disordered" evidence="8">
    <location>
        <begin position="267"/>
        <end position="289"/>
    </location>
</feature>
<evidence type="ECO:0000256" key="8">
    <source>
        <dbReference type="SAM" id="MobiDB-lite"/>
    </source>
</evidence>
<gene>
    <name evidence="11" type="ORF">ASIM_LOCUS10987</name>
</gene>
<keyword evidence="6" id="KW-0808">Transferase</keyword>
<accession>A0A0M3JTQ2</accession>
<dbReference type="InterPro" id="IPR049063">
    <property type="entry name" value="T6PP_C"/>
</dbReference>
<dbReference type="SUPFAM" id="SSF56784">
    <property type="entry name" value="HAD-like"/>
    <property type="match status" value="1"/>
</dbReference>
<feature type="domain" description="Trehalose-6-phosphate phosphatase helical bundle" evidence="9">
    <location>
        <begin position="878"/>
        <end position="988"/>
    </location>
</feature>
<evidence type="ECO:0000256" key="7">
    <source>
        <dbReference type="ARBA" id="ARBA00048039"/>
    </source>
</evidence>
<proteinExistence type="inferred from homology"/>
<evidence type="ECO:0000313" key="13">
    <source>
        <dbReference type="WBParaSite" id="ASIM_0001142901-mRNA-1"/>
    </source>
</evidence>
<comment type="similarity">
    <text evidence="2">In the N-terminal section; belongs to the glycosyltransferase 20 family.</text>
</comment>
<keyword evidence="5" id="KW-0328">Glycosyltransferase</keyword>
<protein>
    <recommendedName>
        <fullName evidence="4">alpha,alpha-trehalose-phosphate synthase (UDP-forming)</fullName>
        <ecNumber evidence="4">2.4.1.15</ecNumber>
    </recommendedName>
</protein>
<dbReference type="OrthoDB" id="755951at2759"/>
<evidence type="ECO:0000313" key="12">
    <source>
        <dbReference type="Proteomes" id="UP000267096"/>
    </source>
</evidence>
<dbReference type="InterPro" id="IPR001830">
    <property type="entry name" value="Glyco_trans_20"/>
</dbReference>
<feature type="compositionally biased region" description="Polar residues" evidence="8">
    <location>
        <begin position="1"/>
        <end position="18"/>
    </location>
</feature>
<feature type="compositionally biased region" description="Polar residues" evidence="8">
    <location>
        <begin position="31"/>
        <end position="43"/>
    </location>
</feature>
<evidence type="ECO:0000259" key="9">
    <source>
        <dbReference type="Pfam" id="PF18572"/>
    </source>
</evidence>
<dbReference type="EC" id="2.4.1.15" evidence="4"/>
<dbReference type="GO" id="GO:0005992">
    <property type="term" value="P:trehalose biosynthetic process"/>
    <property type="evidence" value="ECO:0007669"/>
    <property type="project" value="InterPro"/>
</dbReference>
<dbReference type="InterPro" id="IPR023214">
    <property type="entry name" value="HAD_sf"/>
</dbReference>
<dbReference type="CDD" id="cd03788">
    <property type="entry name" value="GT20_TPS"/>
    <property type="match status" value="1"/>
</dbReference>
<dbReference type="GO" id="GO:0004805">
    <property type="term" value="F:trehalose-phosphatase activity"/>
    <property type="evidence" value="ECO:0007669"/>
    <property type="project" value="TreeGrafter"/>
</dbReference>
<evidence type="ECO:0000256" key="6">
    <source>
        <dbReference type="ARBA" id="ARBA00022679"/>
    </source>
</evidence>
<dbReference type="InterPro" id="IPR041064">
    <property type="entry name" value="T6PP_helical"/>
</dbReference>
<dbReference type="SUPFAM" id="SSF53756">
    <property type="entry name" value="UDP-Glycosyltransferase/glycogen phosphorylase"/>
    <property type="match status" value="1"/>
</dbReference>
<evidence type="ECO:0000256" key="5">
    <source>
        <dbReference type="ARBA" id="ARBA00022676"/>
    </source>
</evidence>
<evidence type="ECO:0000256" key="1">
    <source>
        <dbReference type="ARBA" id="ARBA00002045"/>
    </source>
</evidence>
<evidence type="ECO:0000256" key="2">
    <source>
        <dbReference type="ARBA" id="ARBA00005409"/>
    </source>
</evidence>
<feature type="domain" description="Trehalose-6-phosphate phosphatase C-terminal" evidence="10">
    <location>
        <begin position="1019"/>
        <end position="1288"/>
    </location>
</feature>
<dbReference type="PANTHER" id="PTHR10788">
    <property type="entry name" value="TREHALOSE-6-PHOSPHATE SYNTHASE"/>
    <property type="match status" value="1"/>
</dbReference>
<evidence type="ECO:0000256" key="4">
    <source>
        <dbReference type="ARBA" id="ARBA00012538"/>
    </source>
</evidence>